<evidence type="ECO:0000313" key="15">
    <source>
        <dbReference type="Proteomes" id="UP000216013"/>
    </source>
</evidence>
<gene>
    <name evidence="14" type="ORF">CHH64_01290</name>
</gene>
<feature type="active site" description="Charge relay system" evidence="10">
    <location>
        <position position="338"/>
    </location>
</feature>
<dbReference type="Gene3D" id="3.30.70.80">
    <property type="entry name" value="Peptidase S8 propeptide/proteinase inhibitor I9"/>
    <property type="match status" value="1"/>
</dbReference>
<evidence type="ECO:0000256" key="9">
    <source>
        <dbReference type="ARBA" id="ARBA00022837"/>
    </source>
</evidence>
<feature type="transmembrane region" description="Helical" evidence="12">
    <location>
        <begin position="628"/>
        <end position="647"/>
    </location>
</feature>
<dbReference type="PANTHER" id="PTHR43806:SF11">
    <property type="entry name" value="CEREVISIN-RELATED"/>
    <property type="match status" value="1"/>
</dbReference>
<evidence type="ECO:0000256" key="12">
    <source>
        <dbReference type="SAM" id="Phobius"/>
    </source>
</evidence>
<feature type="compositionally biased region" description="Polar residues" evidence="11">
    <location>
        <begin position="518"/>
        <end position="529"/>
    </location>
</feature>
<evidence type="ECO:0000256" key="7">
    <source>
        <dbReference type="ARBA" id="ARBA00022801"/>
    </source>
</evidence>
<dbReference type="SUPFAM" id="SSF54897">
    <property type="entry name" value="Protease propeptides/inhibitors"/>
    <property type="match status" value="1"/>
</dbReference>
<keyword evidence="7 10" id="KW-0378">Hydrolase</keyword>
<feature type="domain" description="Peptidase S8/S53" evidence="13">
    <location>
        <begin position="145"/>
        <end position="386"/>
    </location>
</feature>
<evidence type="ECO:0000256" key="4">
    <source>
        <dbReference type="ARBA" id="ARBA00022525"/>
    </source>
</evidence>
<dbReference type="InterPro" id="IPR000209">
    <property type="entry name" value="Peptidase_S8/S53_dom"/>
</dbReference>
<dbReference type="GO" id="GO:0006508">
    <property type="term" value="P:proteolysis"/>
    <property type="evidence" value="ECO:0007669"/>
    <property type="project" value="UniProtKB-KW"/>
</dbReference>
<dbReference type="PRINTS" id="PR00723">
    <property type="entry name" value="SUBTILISIN"/>
</dbReference>
<dbReference type="GO" id="GO:0004252">
    <property type="term" value="F:serine-type endopeptidase activity"/>
    <property type="evidence" value="ECO:0007669"/>
    <property type="project" value="UniProtKB-UniRule"/>
</dbReference>
<dbReference type="EMBL" id="NPBV01000002">
    <property type="protein sequence ID" value="PAD22375.1"/>
    <property type="molecule type" value="Genomic_DNA"/>
</dbReference>
<dbReference type="InterPro" id="IPR015500">
    <property type="entry name" value="Peptidase_S8_subtilisin-rel"/>
</dbReference>
<dbReference type="InterPro" id="IPR034202">
    <property type="entry name" value="Subtilisin_Carlsberg-like"/>
</dbReference>
<evidence type="ECO:0000256" key="1">
    <source>
        <dbReference type="ARBA" id="ARBA00001913"/>
    </source>
</evidence>
<dbReference type="InterPro" id="IPR023827">
    <property type="entry name" value="Peptidase_S8_Asp-AS"/>
</dbReference>
<dbReference type="Pfam" id="PF00082">
    <property type="entry name" value="Peptidase_S8"/>
    <property type="match status" value="1"/>
</dbReference>
<dbReference type="CDD" id="cd07477">
    <property type="entry name" value="Peptidases_S8_Subtilisin_subset"/>
    <property type="match status" value="1"/>
</dbReference>
<dbReference type="SUPFAM" id="SSF52743">
    <property type="entry name" value="Subtilisin-like"/>
    <property type="match status" value="1"/>
</dbReference>
<dbReference type="PROSITE" id="PS00137">
    <property type="entry name" value="SUBTILASE_HIS"/>
    <property type="match status" value="1"/>
</dbReference>
<keyword evidence="8 10" id="KW-0720">Serine protease</keyword>
<comment type="similarity">
    <text evidence="3 10">Belongs to the peptidase S8 family.</text>
</comment>
<dbReference type="Proteomes" id="UP000216013">
    <property type="component" value="Unassembled WGS sequence"/>
</dbReference>
<evidence type="ECO:0000256" key="6">
    <source>
        <dbReference type="ARBA" id="ARBA00022723"/>
    </source>
</evidence>
<evidence type="ECO:0000313" key="14">
    <source>
        <dbReference type="EMBL" id="PAD22375.1"/>
    </source>
</evidence>
<evidence type="ECO:0000256" key="10">
    <source>
        <dbReference type="PROSITE-ProRule" id="PRU01240"/>
    </source>
</evidence>
<dbReference type="GO" id="GO:0005576">
    <property type="term" value="C:extracellular region"/>
    <property type="evidence" value="ECO:0007669"/>
    <property type="project" value="UniProtKB-SubCell"/>
</dbReference>
<keyword evidence="9" id="KW-0106">Calcium</keyword>
<evidence type="ECO:0000256" key="2">
    <source>
        <dbReference type="ARBA" id="ARBA00004613"/>
    </source>
</evidence>
<feature type="region of interest" description="Disordered" evidence="11">
    <location>
        <begin position="518"/>
        <end position="565"/>
    </location>
</feature>
<keyword evidence="12" id="KW-0472">Membrane</keyword>
<keyword evidence="6" id="KW-0479">Metal-binding</keyword>
<feature type="active site" description="Charge relay system" evidence="10">
    <location>
        <position position="154"/>
    </location>
</feature>
<sequence length="657" mass="71961">MISADIKERIYIVEGKLAMNKLLRRKVVSVSLLVGLTLFPAHHSYAEEEKQVIVVYENKQGEEAVRESDAAIEEQYEQLSAAAISADTETIDALKEDPDIKYVEPDSKISISTSDVVDQSEAPILDQWNLTSIQAPTAWEDGLTGKGVKIAIMDSGIYPHQNLHITGGYSTVDYTTSYEDDEGHGTHVAGIIGAEHDEHGTDGIAPDADLFAVKVLDDTGEGYLSDLLEGINWAISNNMDIINLSMGTADKSDALEDAVQKAYQAGILLVAASGNEGAGHSLDYPAAYEPVIAVSATDSNDNIASFSSVGDKVEFAAPGADIQSTYLGSGYRVMSGTSQAASHVSAMLALVKQQFPDDTNLQLRTRLQHYSKDLGQEGRDALYGYGLIQFPAPVQEEELVSNDLERSKSEGARDEVKEEKVTIEELRFLADDLKLRIDELADLFAAHGFDFYNYHNLNEVNDVIYQNINEVSVHFLLEKAGMDREQLDKQLAAEDLTLDDFNTIEELSAYIKEFEQHTGNGENQAGTSEGNDEEVDTTQDIPMTDDQTDENPVNVPVEADSTEKEKVDLGTVLQQADSAEKEKIDSGVQQVDEPNRETDEIIFTHKSAGKADQEDQQGKHLPDTASPIGNMIAIGVMLAAAGLVLYIRNRRTKFRSR</sequence>
<keyword evidence="12" id="KW-0812">Transmembrane</keyword>
<keyword evidence="4" id="KW-0964">Secreted</keyword>
<comment type="caution">
    <text evidence="14">The sequence shown here is derived from an EMBL/GenBank/DDBJ whole genome shotgun (WGS) entry which is preliminary data.</text>
</comment>
<evidence type="ECO:0000256" key="3">
    <source>
        <dbReference type="ARBA" id="ARBA00011073"/>
    </source>
</evidence>
<feature type="active site" description="Charge relay system" evidence="10">
    <location>
        <position position="184"/>
    </location>
</feature>
<keyword evidence="5 10" id="KW-0645">Protease</keyword>
<protein>
    <recommendedName>
        <fullName evidence="13">Peptidase S8/S53 domain-containing protein</fullName>
    </recommendedName>
</protein>
<accession>A0A268AE47</accession>
<dbReference type="InterPro" id="IPR050131">
    <property type="entry name" value="Peptidase_S8_subtilisin-like"/>
</dbReference>
<dbReference type="InterPro" id="IPR037045">
    <property type="entry name" value="S8pro/Inhibitor_I9_sf"/>
</dbReference>
<proteinExistence type="inferred from homology"/>
<dbReference type="PROSITE" id="PS00136">
    <property type="entry name" value="SUBTILASE_ASP"/>
    <property type="match status" value="1"/>
</dbReference>
<evidence type="ECO:0000259" key="13">
    <source>
        <dbReference type="Pfam" id="PF00082"/>
    </source>
</evidence>
<organism evidence="14 15">
    <name type="scientific">Terribacillus saccharophilus</name>
    <dbReference type="NCBI Taxonomy" id="361277"/>
    <lineage>
        <taxon>Bacteria</taxon>
        <taxon>Bacillati</taxon>
        <taxon>Bacillota</taxon>
        <taxon>Bacilli</taxon>
        <taxon>Bacillales</taxon>
        <taxon>Bacillaceae</taxon>
        <taxon>Terribacillus</taxon>
    </lineage>
</organism>
<reference evidence="14 15" key="1">
    <citation type="submission" date="2017-07" db="EMBL/GenBank/DDBJ databases">
        <title>Isolation and whole genome analysis of endospore-forming bacteria from heroin.</title>
        <authorList>
            <person name="Kalinowski J."/>
            <person name="Ahrens B."/>
            <person name="Al-Dilaimi A."/>
            <person name="Winkler A."/>
            <person name="Wibberg D."/>
            <person name="Schleenbecker U."/>
            <person name="Ruckert C."/>
            <person name="Wolfel R."/>
            <person name="Grass G."/>
        </authorList>
    </citation>
    <scope>NUCLEOTIDE SEQUENCE [LARGE SCALE GENOMIC DNA]</scope>
    <source>
        <strain evidence="14 15">7528</strain>
    </source>
</reference>
<comment type="cofactor">
    <cofactor evidence="1">
        <name>Ca(2+)</name>
        <dbReference type="ChEBI" id="CHEBI:29108"/>
    </cofactor>
</comment>
<evidence type="ECO:0000256" key="5">
    <source>
        <dbReference type="ARBA" id="ARBA00022670"/>
    </source>
</evidence>
<dbReference type="InterPro" id="IPR022398">
    <property type="entry name" value="Peptidase_S8_His-AS"/>
</dbReference>
<keyword evidence="12" id="KW-1133">Transmembrane helix</keyword>
<dbReference type="InterPro" id="IPR036852">
    <property type="entry name" value="Peptidase_S8/S53_dom_sf"/>
</dbReference>
<dbReference type="Gene3D" id="3.40.50.200">
    <property type="entry name" value="Peptidase S8/S53 domain"/>
    <property type="match status" value="1"/>
</dbReference>
<dbReference type="GO" id="GO:0046872">
    <property type="term" value="F:metal ion binding"/>
    <property type="evidence" value="ECO:0007669"/>
    <property type="project" value="UniProtKB-KW"/>
</dbReference>
<name>A0A268AE47_9BACI</name>
<dbReference type="PROSITE" id="PS51892">
    <property type="entry name" value="SUBTILASE"/>
    <property type="match status" value="1"/>
</dbReference>
<comment type="subcellular location">
    <subcellularLocation>
        <location evidence="2">Secreted</location>
    </subcellularLocation>
</comment>
<dbReference type="AlphaFoldDB" id="A0A268AE47"/>
<evidence type="ECO:0000256" key="11">
    <source>
        <dbReference type="SAM" id="MobiDB-lite"/>
    </source>
</evidence>
<dbReference type="PANTHER" id="PTHR43806">
    <property type="entry name" value="PEPTIDASE S8"/>
    <property type="match status" value="1"/>
</dbReference>
<evidence type="ECO:0000256" key="8">
    <source>
        <dbReference type="ARBA" id="ARBA00022825"/>
    </source>
</evidence>